<proteinExistence type="predicted"/>
<dbReference type="AlphaFoldDB" id="A0A0E9P9F9"/>
<evidence type="ECO:0000313" key="1">
    <source>
        <dbReference type="EMBL" id="JAH00478.1"/>
    </source>
</evidence>
<dbReference type="EMBL" id="GBXM01108099">
    <property type="protein sequence ID" value="JAH00478.1"/>
    <property type="molecule type" value="Transcribed_RNA"/>
</dbReference>
<sequence>MSMCKIVSGSKFTSQKRVMISAPVPFR</sequence>
<accession>A0A0E9P9F9</accession>
<reference evidence="1" key="2">
    <citation type="journal article" date="2015" name="Fish Shellfish Immunol.">
        <title>Early steps in the European eel (Anguilla anguilla)-Vibrio vulnificus interaction in the gills: Role of the RtxA13 toxin.</title>
        <authorList>
            <person name="Callol A."/>
            <person name="Pajuelo D."/>
            <person name="Ebbesson L."/>
            <person name="Teles M."/>
            <person name="MacKenzie S."/>
            <person name="Amaro C."/>
        </authorList>
    </citation>
    <scope>NUCLEOTIDE SEQUENCE</scope>
</reference>
<reference evidence="1" key="1">
    <citation type="submission" date="2014-11" db="EMBL/GenBank/DDBJ databases">
        <authorList>
            <person name="Amaro Gonzalez C."/>
        </authorList>
    </citation>
    <scope>NUCLEOTIDE SEQUENCE</scope>
</reference>
<organism evidence="1">
    <name type="scientific">Anguilla anguilla</name>
    <name type="common">European freshwater eel</name>
    <name type="synonym">Muraena anguilla</name>
    <dbReference type="NCBI Taxonomy" id="7936"/>
    <lineage>
        <taxon>Eukaryota</taxon>
        <taxon>Metazoa</taxon>
        <taxon>Chordata</taxon>
        <taxon>Craniata</taxon>
        <taxon>Vertebrata</taxon>
        <taxon>Euteleostomi</taxon>
        <taxon>Actinopterygii</taxon>
        <taxon>Neopterygii</taxon>
        <taxon>Teleostei</taxon>
        <taxon>Anguilliformes</taxon>
        <taxon>Anguillidae</taxon>
        <taxon>Anguilla</taxon>
    </lineage>
</organism>
<protein>
    <submittedName>
        <fullName evidence="1">Uncharacterized protein</fullName>
    </submittedName>
</protein>
<name>A0A0E9P9F9_ANGAN</name>